<feature type="compositionally biased region" description="Basic and acidic residues" evidence="1">
    <location>
        <begin position="60"/>
        <end position="73"/>
    </location>
</feature>
<feature type="compositionally biased region" description="Basic and acidic residues" evidence="1">
    <location>
        <begin position="121"/>
        <end position="131"/>
    </location>
</feature>
<dbReference type="EMBL" id="JAINDJ010000007">
    <property type="protein sequence ID" value="KAG9441116.1"/>
    <property type="molecule type" value="Genomic_DNA"/>
</dbReference>
<name>A0AAV7DZU6_ARIFI</name>
<dbReference type="AlphaFoldDB" id="A0AAV7DZU6"/>
<feature type="region of interest" description="Disordered" evidence="1">
    <location>
        <begin position="25"/>
        <end position="190"/>
    </location>
</feature>
<evidence type="ECO:0000256" key="1">
    <source>
        <dbReference type="SAM" id="MobiDB-lite"/>
    </source>
</evidence>
<feature type="compositionally biased region" description="Basic and acidic residues" evidence="1">
    <location>
        <begin position="512"/>
        <end position="529"/>
    </location>
</feature>
<feature type="compositionally biased region" description="Polar residues" evidence="1">
    <location>
        <begin position="91"/>
        <end position="101"/>
    </location>
</feature>
<accession>A0AAV7DZU6</accession>
<evidence type="ECO:0000313" key="2">
    <source>
        <dbReference type="EMBL" id="KAG9441116.1"/>
    </source>
</evidence>
<reference evidence="2 3" key="1">
    <citation type="submission" date="2021-07" db="EMBL/GenBank/DDBJ databases">
        <title>The Aristolochia fimbriata genome: insights into angiosperm evolution, floral development and chemical biosynthesis.</title>
        <authorList>
            <person name="Jiao Y."/>
        </authorList>
    </citation>
    <scope>NUCLEOTIDE SEQUENCE [LARGE SCALE GENOMIC DNA]</scope>
    <source>
        <strain evidence="2">IBCAS-2021</strain>
        <tissue evidence="2">Leaf</tissue>
    </source>
</reference>
<gene>
    <name evidence="2" type="ORF">H6P81_016970</name>
</gene>
<dbReference type="Proteomes" id="UP000825729">
    <property type="component" value="Unassembled WGS sequence"/>
</dbReference>
<keyword evidence="3" id="KW-1185">Reference proteome</keyword>
<sequence length="822" mass="91616">MRGALPIPLSSKFFHHSKKSLRGMFRSLSETVSSTGGQSRPTSEPSSCSSSCEEDPSEDSNAKELPAESKGLKEVLAVQPPDVSDAVKESLPQTVSSTKGQSPEDKEEEQSPNLEGTITLKPEDSEKHSDSESIPISQLPQKRPLSCKSPPVRKKRNLASQVPTAQPHDAPNSGSGIASRLRSRPKRNRAPTSYLLDGKVTISTSLGFSDCLLVVLLVNFRSYPPQLVMPSWEKRGKASRSTLFSVPLQYICFAPDLLRILFGDYDYFKGAVLTSFSLDFNDKTIVCDGVFCLPQRRGRKLLFFYTTLHVRTSGNPLSTSPQFALLLSEYCSSRFAAEVERFGGARTANEVGQRYESENLSCLCCSLLGIELKSPIFVFYVIKTSVVLSLFPLDSYDYGCEALEGKVAEDLISNLMVELAEQVGGTNPEEMIAEEPIKNSVRELVQIPIKNSVGERNSLGGSSEEPIKNPVGEFAEKPVRSSMGKFAEEPVRNSVGEFAGEPRNSAGEFAEEPIRNSVEEMAEEPRRNTSESMPEEQSRKMVDHTAEEQSRKMVDHMAEEQSRKTVDHMAEGQSRKMVDHTAEEPKKNSVLEMVQEPSRSSFEKMAKSLSRNAAERMAEGPSWNPAALMPMSTVRSSMKKVESANRRIMEKMDEDSMQKTAEDPSSNSEKLIEDPNWNLKEIKGFNQEILDIVKLAATPLDVDDPIITIRRVPESIYEVDRKAYTMRYSYKSCAMIPTSKFKNCKLALESVCPVYNNCPSSNFMSIRNSNKRGGTREVELGLTGLRKVNQQVLVLKQLNCRKHGHDDKREARYLKRTTENGR</sequence>
<proteinExistence type="predicted"/>
<comment type="caution">
    <text evidence="2">The sequence shown here is derived from an EMBL/GenBank/DDBJ whole genome shotgun (WGS) entry which is preliminary data.</text>
</comment>
<feature type="compositionally biased region" description="Polar residues" evidence="1">
    <location>
        <begin position="28"/>
        <end position="42"/>
    </location>
</feature>
<feature type="region of interest" description="Disordered" evidence="1">
    <location>
        <begin position="561"/>
        <end position="586"/>
    </location>
</feature>
<feature type="compositionally biased region" description="Basic and acidic residues" evidence="1">
    <location>
        <begin position="536"/>
        <end position="548"/>
    </location>
</feature>
<evidence type="ECO:0000313" key="3">
    <source>
        <dbReference type="Proteomes" id="UP000825729"/>
    </source>
</evidence>
<feature type="region of interest" description="Disordered" evidence="1">
    <location>
        <begin position="497"/>
        <end position="548"/>
    </location>
</feature>
<organism evidence="2 3">
    <name type="scientific">Aristolochia fimbriata</name>
    <name type="common">White veined hardy Dutchman's pipe vine</name>
    <dbReference type="NCBI Taxonomy" id="158543"/>
    <lineage>
        <taxon>Eukaryota</taxon>
        <taxon>Viridiplantae</taxon>
        <taxon>Streptophyta</taxon>
        <taxon>Embryophyta</taxon>
        <taxon>Tracheophyta</taxon>
        <taxon>Spermatophyta</taxon>
        <taxon>Magnoliopsida</taxon>
        <taxon>Magnoliidae</taxon>
        <taxon>Piperales</taxon>
        <taxon>Aristolochiaceae</taxon>
        <taxon>Aristolochia</taxon>
    </lineage>
</organism>
<protein>
    <submittedName>
        <fullName evidence="2">Uncharacterized protein</fullName>
    </submittedName>
</protein>